<evidence type="ECO:0000256" key="8">
    <source>
        <dbReference type="ARBA" id="ARBA00022741"/>
    </source>
</evidence>
<dbReference type="CDD" id="cd05171">
    <property type="entry name" value="PIKKc_ATM"/>
    <property type="match status" value="1"/>
</dbReference>
<keyword evidence="23" id="KW-1185">Reference proteome</keyword>
<gene>
    <name evidence="22" type="primary">TEL1</name>
    <name evidence="22" type="ORF">C6P40_000664</name>
</gene>
<dbReference type="GO" id="GO:0005634">
    <property type="term" value="C:nucleus"/>
    <property type="evidence" value="ECO:0007669"/>
    <property type="project" value="UniProtKB-SubCell"/>
</dbReference>
<dbReference type="Pfam" id="PF00454">
    <property type="entry name" value="PI3_PI4_kinase"/>
    <property type="match status" value="1"/>
</dbReference>
<keyword evidence="10 16" id="KW-0418">Kinase</keyword>
<keyword evidence="7 16" id="KW-0808">Transferase</keyword>
<evidence type="ECO:0000256" key="1">
    <source>
        <dbReference type="ARBA" id="ARBA00004123"/>
    </source>
</evidence>
<keyword evidence="9 16" id="KW-0227">DNA damage</keyword>
<evidence type="ECO:0000256" key="9">
    <source>
        <dbReference type="ARBA" id="ARBA00022763"/>
    </source>
</evidence>
<dbReference type="PROSITE" id="PS00916">
    <property type="entry name" value="PI3_4_KINASE_2"/>
    <property type="match status" value="1"/>
</dbReference>
<reference evidence="22" key="1">
    <citation type="submission" date="2020-11" db="EMBL/GenBank/DDBJ databases">
        <title>Kefir isolates.</title>
        <authorList>
            <person name="Marcisauskas S."/>
            <person name="Kim Y."/>
            <person name="Blasche S."/>
        </authorList>
    </citation>
    <scope>NUCLEOTIDE SEQUENCE</scope>
    <source>
        <strain evidence="22">Olga-1</strain>
    </source>
</reference>
<dbReference type="PROSITE" id="PS50290">
    <property type="entry name" value="PI3_4_KINASE_3"/>
    <property type="match status" value="1"/>
</dbReference>
<dbReference type="Gene3D" id="1.10.1070.11">
    <property type="entry name" value="Phosphatidylinositol 3-/4-kinase, catalytic domain"/>
    <property type="match status" value="1"/>
</dbReference>
<keyword evidence="11 16" id="KW-0067">ATP-binding</keyword>
<keyword evidence="16" id="KW-0158">Chromosome</keyword>
<dbReference type="InterPro" id="IPR018936">
    <property type="entry name" value="PI3/4_kinase_CS"/>
</dbReference>
<dbReference type="InterPro" id="IPR021668">
    <property type="entry name" value="TAN"/>
</dbReference>
<dbReference type="InterPro" id="IPR044107">
    <property type="entry name" value="PIKKc_ATM"/>
</dbReference>
<feature type="domain" description="PI3K/PI4K catalytic" evidence="19">
    <location>
        <begin position="2631"/>
        <end position="2937"/>
    </location>
</feature>
<dbReference type="GO" id="GO:0006281">
    <property type="term" value="P:DNA repair"/>
    <property type="evidence" value="ECO:0007669"/>
    <property type="project" value="InterPro"/>
</dbReference>
<dbReference type="Pfam" id="PF02260">
    <property type="entry name" value="FATC"/>
    <property type="match status" value="1"/>
</dbReference>
<evidence type="ECO:0000256" key="18">
    <source>
        <dbReference type="SAM" id="MobiDB-lite"/>
    </source>
</evidence>
<feature type="compositionally biased region" description="Acidic residues" evidence="18">
    <location>
        <begin position="352"/>
        <end position="362"/>
    </location>
</feature>
<name>A0A9P6WME0_9ASCO</name>
<dbReference type="PROSITE" id="PS51190">
    <property type="entry name" value="FATC"/>
    <property type="match status" value="1"/>
</dbReference>
<dbReference type="SUPFAM" id="SSF56112">
    <property type="entry name" value="Protein kinase-like (PK-like)"/>
    <property type="match status" value="1"/>
</dbReference>
<dbReference type="GO" id="GO:0000781">
    <property type="term" value="C:chromosome, telomeric region"/>
    <property type="evidence" value="ECO:0007669"/>
    <property type="project" value="UniProtKB-SubCell"/>
</dbReference>
<evidence type="ECO:0000256" key="15">
    <source>
        <dbReference type="ARBA" id="ARBA00048679"/>
    </source>
</evidence>
<evidence type="ECO:0000256" key="3">
    <source>
        <dbReference type="ARBA" id="ARBA00010769"/>
    </source>
</evidence>
<dbReference type="PROSITE" id="PS51189">
    <property type="entry name" value="FAT"/>
    <property type="match status" value="1"/>
</dbReference>
<dbReference type="Proteomes" id="UP000697127">
    <property type="component" value="Unassembled WGS sequence"/>
</dbReference>
<evidence type="ECO:0000259" key="21">
    <source>
        <dbReference type="PROSITE" id="PS51190"/>
    </source>
</evidence>
<organism evidence="22 23">
    <name type="scientific">Pichia californica</name>
    <dbReference type="NCBI Taxonomy" id="460514"/>
    <lineage>
        <taxon>Eukaryota</taxon>
        <taxon>Fungi</taxon>
        <taxon>Dikarya</taxon>
        <taxon>Ascomycota</taxon>
        <taxon>Saccharomycotina</taxon>
        <taxon>Pichiomycetes</taxon>
        <taxon>Pichiales</taxon>
        <taxon>Pichiaceae</taxon>
        <taxon>Pichia</taxon>
    </lineage>
</organism>
<feature type="domain" description="FAT" evidence="20">
    <location>
        <begin position="1908"/>
        <end position="2521"/>
    </location>
</feature>
<dbReference type="GO" id="GO:0006325">
    <property type="term" value="P:chromatin organization"/>
    <property type="evidence" value="ECO:0007669"/>
    <property type="project" value="UniProtKB-KW"/>
</dbReference>
<evidence type="ECO:0000256" key="5">
    <source>
        <dbReference type="ARBA" id="ARBA00014619"/>
    </source>
</evidence>
<evidence type="ECO:0000256" key="6">
    <source>
        <dbReference type="ARBA" id="ARBA00022527"/>
    </source>
</evidence>
<evidence type="ECO:0000256" key="14">
    <source>
        <dbReference type="ARBA" id="ARBA00047899"/>
    </source>
</evidence>
<dbReference type="Pfam" id="PF11640">
    <property type="entry name" value="TAN"/>
    <property type="match status" value="1"/>
</dbReference>
<dbReference type="InterPro" id="IPR003152">
    <property type="entry name" value="FATC_dom"/>
</dbReference>
<proteinExistence type="inferred from homology"/>
<dbReference type="EMBL" id="PUHW01000130">
    <property type="protein sequence ID" value="KAG0688693.1"/>
    <property type="molecule type" value="Genomic_DNA"/>
</dbReference>
<dbReference type="SMART" id="SM01342">
    <property type="entry name" value="TAN"/>
    <property type="match status" value="1"/>
</dbReference>
<evidence type="ECO:0000256" key="12">
    <source>
        <dbReference type="ARBA" id="ARBA00022895"/>
    </source>
</evidence>
<feature type="coiled-coil region" evidence="17">
    <location>
        <begin position="2361"/>
        <end position="2418"/>
    </location>
</feature>
<dbReference type="GO" id="GO:0035556">
    <property type="term" value="P:intracellular signal transduction"/>
    <property type="evidence" value="ECO:0007669"/>
    <property type="project" value="UniProtKB-ARBA"/>
</dbReference>
<evidence type="ECO:0000256" key="2">
    <source>
        <dbReference type="ARBA" id="ARBA00004574"/>
    </source>
</evidence>
<dbReference type="InterPro" id="IPR038980">
    <property type="entry name" value="ATM_plant"/>
</dbReference>
<dbReference type="InterPro" id="IPR036940">
    <property type="entry name" value="PI3/4_kinase_cat_sf"/>
</dbReference>
<dbReference type="InterPro" id="IPR000403">
    <property type="entry name" value="PI3/4_kinase_cat_dom"/>
</dbReference>
<comment type="caution">
    <text evidence="22">The sequence shown here is derived from an EMBL/GenBank/DDBJ whole genome shotgun (WGS) entry which is preliminary data.</text>
</comment>
<comment type="subcellular location">
    <subcellularLocation>
        <location evidence="2 16">Chromosome</location>
        <location evidence="2 16">Telomere</location>
    </subcellularLocation>
    <subcellularLocation>
        <location evidence="1 16">Nucleus</location>
    </subcellularLocation>
</comment>
<comment type="catalytic activity">
    <reaction evidence="14 16">
        <text>L-threonyl-[protein] + ATP = O-phospho-L-threonyl-[protein] + ADP + H(+)</text>
        <dbReference type="Rhea" id="RHEA:46608"/>
        <dbReference type="Rhea" id="RHEA-COMP:11060"/>
        <dbReference type="Rhea" id="RHEA-COMP:11605"/>
        <dbReference type="ChEBI" id="CHEBI:15378"/>
        <dbReference type="ChEBI" id="CHEBI:30013"/>
        <dbReference type="ChEBI" id="CHEBI:30616"/>
        <dbReference type="ChEBI" id="CHEBI:61977"/>
        <dbReference type="ChEBI" id="CHEBI:456216"/>
        <dbReference type="EC" id="2.7.11.1"/>
    </reaction>
</comment>
<keyword evidence="16" id="KW-0156">Chromatin regulator</keyword>
<feature type="domain" description="FATC" evidence="21">
    <location>
        <begin position="2947"/>
        <end position="2979"/>
    </location>
</feature>
<dbReference type="Gene3D" id="3.30.1010.10">
    <property type="entry name" value="Phosphatidylinositol 3-kinase Catalytic Subunit, Chain A, domain 4"/>
    <property type="match status" value="1"/>
</dbReference>
<comment type="function">
    <text evidence="16">Serine/threonine protein kinase which activates checkpoint signaling upon genotoxic stresses such as ionizing radiation (IR), ultraviolet light (UV), or DNA replication stalling, thereby acting as a DNA damage sensor. Recognizes the substrate consensus sequence [ST]-Q. Phosphorylates histone H2A to form H2AS128ph (gamma-H2A) at sites of DNA damage, involved in the regulation of DNA damage response mechanism. Required for the control of telomere length and genome stability.</text>
</comment>
<accession>A0A9P6WME0</accession>
<evidence type="ECO:0000313" key="22">
    <source>
        <dbReference type="EMBL" id="KAG0688693.1"/>
    </source>
</evidence>
<dbReference type="EC" id="2.7.11.1" evidence="4 16"/>
<comment type="similarity">
    <text evidence="3 16">Belongs to the PI3/PI4-kinase family. ATM subfamily.</text>
</comment>
<keyword evidence="8 16" id="KW-0547">Nucleotide-binding</keyword>
<evidence type="ECO:0000256" key="7">
    <source>
        <dbReference type="ARBA" id="ARBA00022679"/>
    </source>
</evidence>
<dbReference type="InterPro" id="IPR011009">
    <property type="entry name" value="Kinase-like_dom_sf"/>
</dbReference>
<dbReference type="GO" id="GO:0005524">
    <property type="term" value="F:ATP binding"/>
    <property type="evidence" value="ECO:0007669"/>
    <property type="project" value="UniProtKB-KW"/>
</dbReference>
<keyword evidence="17" id="KW-0175">Coiled coil</keyword>
<evidence type="ECO:0000313" key="23">
    <source>
        <dbReference type="Proteomes" id="UP000697127"/>
    </source>
</evidence>
<dbReference type="PROSITE" id="PS00915">
    <property type="entry name" value="PI3_4_KINASE_1"/>
    <property type="match status" value="1"/>
</dbReference>
<evidence type="ECO:0000259" key="19">
    <source>
        <dbReference type="PROSITE" id="PS50290"/>
    </source>
</evidence>
<keyword evidence="13 16" id="KW-0539">Nucleus</keyword>
<comment type="catalytic activity">
    <reaction evidence="15">
        <text>L-seryl-[protein] + ATP = O-phospho-L-seryl-[protein] + ADP + H(+)</text>
        <dbReference type="Rhea" id="RHEA:17989"/>
        <dbReference type="Rhea" id="RHEA-COMP:9863"/>
        <dbReference type="Rhea" id="RHEA-COMP:11604"/>
        <dbReference type="ChEBI" id="CHEBI:15378"/>
        <dbReference type="ChEBI" id="CHEBI:29999"/>
        <dbReference type="ChEBI" id="CHEBI:30616"/>
        <dbReference type="ChEBI" id="CHEBI:83421"/>
        <dbReference type="ChEBI" id="CHEBI:456216"/>
        <dbReference type="EC" id="2.7.11.1"/>
    </reaction>
</comment>
<dbReference type="SMART" id="SM01343">
    <property type="entry name" value="FATC"/>
    <property type="match status" value="1"/>
</dbReference>
<dbReference type="InterPro" id="IPR014009">
    <property type="entry name" value="PIK_FAT"/>
</dbReference>
<protein>
    <recommendedName>
        <fullName evidence="5 16">Serine/threonine-protein kinase Tel1</fullName>
        <ecNumber evidence="4 16">2.7.11.1</ecNumber>
    </recommendedName>
</protein>
<dbReference type="PANTHER" id="PTHR37079">
    <property type="entry name" value="SERINE/THREONINE-PROTEIN KINASE ATM"/>
    <property type="match status" value="1"/>
</dbReference>
<evidence type="ECO:0000256" key="10">
    <source>
        <dbReference type="ARBA" id="ARBA00022777"/>
    </source>
</evidence>
<evidence type="ECO:0000256" key="13">
    <source>
        <dbReference type="ARBA" id="ARBA00023242"/>
    </source>
</evidence>
<evidence type="ECO:0000256" key="4">
    <source>
        <dbReference type="ARBA" id="ARBA00012513"/>
    </source>
</evidence>
<evidence type="ECO:0000256" key="11">
    <source>
        <dbReference type="ARBA" id="ARBA00022840"/>
    </source>
</evidence>
<dbReference type="GO" id="GO:0004674">
    <property type="term" value="F:protein serine/threonine kinase activity"/>
    <property type="evidence" value="ECO:0007669"/>
    <property type="project" value="UniProtKB-KW"/>
</dbReference>
<evidence type="ECO:0000256" key="17">
    <source>
        <dbReference type="SAM" id="Coils"/>
    </source>
</evidence>
<feature type="region of interest" description="Disordered" evidence="18">
    <location>
        <begin position="343"/>
        <end position="378"/>
    </location>
</feature>
<sequence length="2979" mass="344168">MLRSSIDSACEKLQDINFASVTTKNVIDREILVKLVDSITAYIETERTIFEKSNTNSVVEVRLNKASSILKTVIVHLWGTRKFVYLYKPRPNEKIIKILLDNFTYSPTDLNLQIFEPAALNCVKAVIHLIRIPCFRDNIFLATWDTIIKKTFKSLNLLVSDINTTSKNENLIVEMFILLYEFLNPQYSSDCILLSNCKTMYEKYHLKLFYIVLNYFRNVFTDNKRERESLIFIFKIINKSIIDLSCTEIKLCYRFFKLGVQFILEVKAITSIRLVNELSIFFNLVAPFISVKTLHKLTGDNWNIDSYGEIVNTTANNPITSSRSEVFEISDVVSGIINPSSDVDDSSVISTGEDELGDDDDGPSYFNDSSTSNSYKKRKLDTEKNTSLGELNDLAKIIEIAFNLLNDTSMENQLSIENDSINIHMFPITDTSKLNLFTMRYISLSKGQNPTPWLLRLGIVKLLIGFYELKHDSLETVSSSELTIVNKRQKNAEMRLGMSFQFSDYIQVFDDPLDCILSLLTEDPFQNVSYNVASSQLLILFFGYVSSTSINVKIEKLLVESLINKEEIMKDLVTLFERYDTNQKFWILVSINVFYSTITTFTNDKQKMIKEKLFSISFNKLLKYCLECLKEPILCKLSCVFLSHFSIYHFSSNAISASLEKNIIQQYENIINLSEINGPALLCSESIFFWISTVNICKNFKFNNIKFHNSLNTYDSQLFSQKVFNWLNGKLDLITEKCGMFDIFMIVNFIRWVSGLDSIEILPEVSHNMELFYKGSSFDFGEKMIKQRDLLDYILKNKVVRPILFIKESINNLKVEKLTTNDTTKIRLRTSFTKILESLYFNNNHDSLIDWCFSSLIFINDHGYSELVGKLTDNINERFRNFRNDKGFQSFLGKYFDTFCKLPMEWVNKVKEITSITELMERALYEINSLTFLEVGGESTEYDIFDSFMPSTSTALSEDAFPNYAIYNYSFLKHERTLEQKATMTCLKYGSSCDESLKNTLSFVSKINSKFKCIAAQIVIYKFIPQNAISSIQESNIDTLFNLLTSLLEDYLTKTNECALVIVGQTFRLFCHQWMNCQSHGIDSDGKAVYEYFCLLYNRDMICTQEVYLEFCKLSIEILKNFNEISLNFNKDQILTTVTEAIVILSNFNKCLMSNYIKDYIHSSNRKFEVYSTFIRLFKDPQHSVESSAAFCRFMTYLSSSSEVLIIAIVCNLLELSNYCQIIDYLPCAIHEIVVLNNISGAHNLFWNFKEIFFKCWGSFEFPIESFPFKLFDFDSSDDFFLRTYKDVAALSLAYNQKLIIPNLAQITNMRESSIVTDSMALTITISWTPGGIKNKIFKSFEKYISTSKSLKTSIKDQYLLIVFHLFRFSDCSSESSIAKLFDNYETDKQFLFCENSEILSFLDGYELFIKPKSSIDMINYFADTAKIDEPWCVPIVYHLASKILLLIESSILNIEKKMNLRRLKLLYLLGSSGFINTNVCEIVTRSLAPYLDNEYLMDDSAGILNCILLRNSKELSNISIEVLFLITCKLFNGPRSQNIRQLRKTIFQFKTRFSLGKYVTMFHYGMDTIDESCTDSIPDIIEFVNNACKDTKNTHILIKYLSILFEKNIYMSLLDYDKISLNLGPDNNSEDFIQNLYNIKTKYTDDLSVEMIIWIGKCLGLYYERTGKLPHIEIYEYANSIMKYSQRNDFGAIVSKLDLIFQLMIDEMPSSSLKTRYCFETIVGVILHKKKIAQENIISYVSYDELFESFEKYIYPMGNYVCSLSIDQVENDNLDYYHHGLEQALNGFSTNIRAYKFEKWITRILFSIINELSAQQPIIILLANYICHIESFSVKCFCPLVLYFIANQPHTRGGLINVMIKEFFLEDIELPKASIELFVELVLLIRIGAKSNNEKFSRIYEKLNFPPIYEAALKIHKNKAALMIFEDYYTTLTNLPINDVLNIPKYSVVLKHIYENLDDKDLMFGMPIIPELDYGMKILRNNGLKWGEMMFDNAKFESYLVSGDYSKTDSVRDITMGMMDMGWSGVSNILCEYSNELQKVESDTHEDMFYEQLWKLNQWDLSSSTDFTSENKCIYSMLKQVKETPSSAKMVCKDSIERLIRLDINSFRKGETFNDTVESWMRTLSICHVIDQTTSFDEFSFKKYIGESYSNHIKWHNYATVNEFENLLLCRRATFELMSGYSETSYMIDTESCWRGIVCTLNQYNSLMTDMNLTQKSINSAVQLTDIATQKFKNEYNFVTRIAKFNLAKAFWAQQSDTRFPVETLKDIIKNDSSTSSYYQDEAQYFPDSSPLYVIALLAKWCDECKQETSSAIMTSYIEPLAEKISGYNNNDYIDLAETYHIMAAFCDDQIKKFDEDTIMEKLTQSKATLEKDIKSLTKYAQEETAKDKKRYALQDLNRLRNRFKAQTKELSLLKTERSVYIQKAINFYFKSILYAPYDEIDSNIDRFCSLWIENNDTLVDQNELLSVPTFNFVSWNKQLTSRLLDENTIFQELLSKLIIEIALSHPFHTLYLLKSLLITKDESEDAAAKSRGSAAQKIWDVLASSGGKFNVEGLHNIVDSVNTFSDKAVIIANSRLRNSKKVSIQKFPDGKWWIDLLPRMNLPSPVRSIPLSKTKPYMKENLPIIQKIEEEISIAASGVSHPKIMKMILSTGEIQRMLLKAPDDLRQDSIMKQVFEKVNNILWRDIETRKRKLRIRTYNVLPLGPTSGVLEFVTNSMPLVDILKGLHMRDSMDINEARLKIKDVQSQSKTVRCQTYKEICKNIQPCLRMFFLNNFTSSDAWFESRQIYSHGIATTSITGYILGLGDRHCNNILLDKSSGEPIHIDFGVAFDQGKLLPIPETVPFRLTRDIVDGLGITGVNGMFSKSSEHVLRVLRIHTHYICGILNILKYDPLYSWTLSPLRKKKLQQIYFNDENDKGFDEFIKTDTGSEANAAIETVKRKLEANGLSNEAVIRELIHEATDPKNLALIFMGWSAFL</sequence>
<dbReference type="OrthoDB" id="381190at2759"/>
<keyword evidence="12 16" id="KW-0779">Telomere</keyword>
<keyword evidence="6 16" id="KW-0723">Serine/threonine-protein kinase</keyword>
<dbReference type="SMART" id="SM00146">
    <property type="entry name" value="PI3Kc"/>
    <property type="match status" value="1"/>
</dbReference>
<evidence type="ECO:0000256" key="16">
    <source>
        <dbReference type="RuleBase" id="RU365027"/>
    </source>
</evidence>
<dbReference type="PANTHER" id="PTHR37079:SF4">
    <property type="entry name" value="SERINE_THREONINE-PROTEIN KINASE ATM"/>
    <property type="match status" value="1"/>
</dbReference>
<evidence type="ECO:0000259" key="20">
    <source>
        <dbReference type="PROSITE" id="PS51189"/>
    </source>
</evidence>